<dbReference type="EMBL" id="CM042010">
    <property type="protein sequence ID" value="KAI3780785.1"/>
    <property type="molecule type" value="Genomic_DNA"/>
</dbReference>
<organism evidence="1 2">
    <name type="scientific">Cichorium intybus</name>
    <name type="common">Chicory</name>
    <dbReference type="NCBI Taxonomy" id="13427"/>
    <lineage>
        <taxon>Eukaryota</taxon>
        <taxon>Viridiplantae</taxon>
        <taxon>Streptophyta</taxon>
        <taxon>Embryophyta</taxon>
        <taxon>Tracheophyta</taxon>
        <taxon>Spermatophyta</taxon>
        <taxon>Magnoliopsida</taxon>
        <taxon>eudicotyledons</taxon>
        <taxon>Gunneridae</taxon>
        <taxon>Pentapetalae</taxon>
        <taxon>asterids</taxon>
        <taxon>campanulids</taxon>
        <taxon>Asterales</taxon>
        <taxon>Asteraceae</taxon>
        <taxon>Cichorioideae</taxon>
        <taxon>Cichorieae</taxon>
        <taxon>Cichoriinae</taxon>
        <taxon>Cichorium</taxon>
    </lineage>
</organism>
<accession>A0ACB9GCM3</accession>
<comment type="caution">
    <text evidence="1">The sequence shown here is derived from an EMBL/GenBank/DDBJ whole genome shotgun (WGS) entry which is preliminary data.</text>
</comment>
<protein>
    <submittedName>
        <fullName evidence="1">Uncharacterized protein</fullName>
    </submittedName>
</protein>
<gene>
    <name evidence="1" type="ORF">L2E82_10776</name>
</gene>
<evidence type="ECO:0000313" key="1">
    <source>
        <dbReference type="EMBL" id="KAI3780785.1"/>
    </source>
</evidence>
<name>A0ACB9GCM3_CICIN</name>
<keyword evidence="2" id="KW-1185">Reference proteome</keyword>
<dbReference type="Proteomes" id="UP001055811">
    <property type="component" value="Linkage Group LG02"/>
</dbReference>
<reference evidence="1 2" key="2">
    <citation type="journal article" date="2022" name="Mol. Ecol. Resour.">
        <title>The genomes of chicory, endive, great burdock and yacon provide insights into Asteraceae paleo-polyploidization history and plant inulin production.</title>
        <authorList>
            <person name="Fan W."/>
            <person name="Wang S."/>
            <person name="Wang H."/>
            <person name="Wang A."/>
            <person name="Jiang F."/>
            <person name="Liu H."/>
            <person name="Zhao H."/>
            <person name="Xu D."/>
            <person name="Zhang Y."/>
        </authorList>
    </citation>
    <scope>NUCLEOTIDE SEQUENCE [LARGE SCALE GENOMIC DNA]</scope>
    <source>
        <strain evidence="2">cv. Punajuju</strain>
        <tissue evidence="1">Leaves</tissue>
    </source>
</reference>
<proteinExistence type="predicted"/>
<evidence type="ECO:0000313" key="2">
    <source>
        <dbReference type="Proteomes" id="UP001055811"/>
    </source>
</evidence>
<reference evidence="2" key="1">
    <citation type="journal article" date="2022" name="Mol. Ecol. Resour.">
        <title>The genomes of chicory, endive, great burdock and yacon provide insights into Asteraceae palaeo-polyploidization history and plant inulin production.</title>
        <authorList>
            <person name="Fan W."/>
            <person name="Wang S."/>
            <person name="Wang H."/>
            <person name="Wang A."/>
            <person name="Jiang F."/>
            <person name="Liu H."/>
            <person name="Zhao H."/>
            <person name="Xu D."/>
            <person name="Zhang Y."/>
        </authorList>
    </citation>
    <scope>NUCLEOTIDE SEQUENCE [LARGE SCALE GENOMIC DNA]</scope>
    <source>
        <strain evidence="2">cv. Punajuju</strain>
    </source>
</reference>
<sequence>MNFHSTTKKVLCSSPTPQLSNRFFVHRNEDLQAQIHLQLFVFEFANRSVELSLCSLEKSGEDSLRSDPAFQLGEFSLGFSVKILRRFWLKYEHREPR</sequence>